<dbReference type="STRING" id="1344416.A0A139B0N1"/>
<dbReference type="PANTHER" id="PTHR12176">
    <property type="entry name" value="SAM-DEPENDENT METHYLTRANSFERASE SUPERFAMILY PROTEIN"/>
    <property type="match status" value="1"/>
</dbReference>
<evidence type="ECO:0000256" key="2">
    <source>
        <dbReference type="ARBA" id="ARBA00022603"/>
    </source>
</evidence>
<dbReference type="Proteomes" id="UP000070544">
    <property type="component" value="Unassembled WGS sequence"/>
</dbReference>
<accession>A0A139B0N1</accession>
<evidence type="ECO:0000313" key="7">
    <source>
        <dbReference type="Proteomes" id="UP000070544"/>
    </source>
</evidence>
<comment type="similarity">
    <text evidence="1">Belongs to the methyltransferase superfamily.</text>
</comment>
<dbReference type="OrthoDB" id="411785at2759"/>
<keyword evidence="2" id="KW-0489">Methyltransferase</keyword>
<dbReference type="Gene3D" id="3.40.50.150">
    <property type="entry name" value="Vaccinia Virus protein VP39"/>
    <property type="match status" value="1"/>
</dbReference>
<evidence type="ECO:0000313" key="6">
    <source>
        <dbReference type="EMBL" id="KXS22255.1"/>
    </source>
</evidence>
<dbReference type="InterPro" id="IPR013216">
    <property type="entry name" value="Methyltransf_11"/>
</dbReference>
<organism evidence="6 7">
    <name type="scientific">Gonapodya prolifera (strain JEL478)</name>
    <name type="common">Monoblepharis prolifera</name>
    <dbReference type="NCBI Taxonomy" id="1344416"/>
    <lineage>
        <taxon>Eukaryota</taxon>
        <taxon>Fungi</taxon>
        <taxon>Fungi incertae sedis</taxon>
        <taxon>Chytridiomycota</taxon>
        <taxon>Chytridiomycota incertae sedis</taxon>
        <taxon>Monoblepharidomycetes</taxon>
        <taxon>Monoblepharidales</taxon>
        <taxon>Gonapodyaceae</taxon>
        <taxon>Gonapodya</taxon>
    </lineage>
</organism>
<reference evidence="6 7" key="1">
    <citation type="journal article" date="2015" name="Genome Biol. Evol.">
        <title>Phylogenomic analyses indicate that early fungi evolved digesting cell walls of algal ancestors of land plants.</title>
        <authorList>
            <person name="Chang Y."/>
            <person name="Wang S."/>
            <person name="Sekimoto S."/>
            <person name="Aerts A.L."/>
            <person name="Choi C."/>
            <person name="Clum A."/>
            <person name="LaButti K.M."/>
            <person name="Lindquist E.A."/>
            <person name="Yee Ngan C."/>
            <person name="Ohm R.A."/>
            <person name="Salamov A.A."/>
            <person name="Grigoriev I.V."/>
            <person name="Spatafora J.W."/>
            <person name="Berbee M.L."/>
        </authorList>
    </citation>
    <scope>NUCLEOTIDE SEQUENCE [LARGE SCALE GENOMIC DNA]</scope>
    <source>
        <strain evidence="6 7">JEL478</strain>
    </source>
</reference>
<dbReference type="Pfam" id="PF08241">
    <property type="entry name" value="Methyltransf_11"/>
    <property type="match status" value="1"/>
</dbReference>
<dbReference type="InterPro" id="IPR051419">
    <property type="entry name" value="Lys/N-term_MeTrsfase_sf"/>
</dbReference>
<evidence type="ECO:0000256" key="4">
    <source>
        <dbReference type="SAM" id="MobiDB-lite"/>
    </source>
</evidence>
<protein>
    <recommendedName>
        <fullName evidence="5">Methyltransferase type 11 domain-containing protein</fullName>
    </recommendedName>
</protein>
<dbReference type="PANTHER" id="PTHR12176:SF79">
    <property type="entry name" value="METHYLTRANSFERASE TYPE 11 DOMAIN-CONTAINING PROTEIN"/>
    <property type="match status" value="1"/>
</dbReference>
<keyword evidence="3" id="KW-0808">Transferase</keyword>
<feature type="compositionally biased region" description="Basic and acidic residues" evidence="4">
    <location>
        <begin position="289"/>
        <end position="299"/>
    </location>
</feature>
<feature type="compositionally biased region" description="Basic residues" evidence="4">
    <location>
        <begin position="300"/>
        <end position="309"/>
    </location>
</feature>
<dbReference type="InterPro" id="IPR029063">
    <property type="entry name" value="SAM-dependent_MTases_sf"/>
</dbReference>
<dbReference type="GO" id="GO:0032259">
    <property type="term" value="P:methylation"/>
    <property type="evidence" value="ECO:0007669"/>
    <property type="project" value="UniProtKB-KW"/>
</dbReference>
<dbReference type="SUPFAM" id="SSF53335">
    <property type="entry name" value="S-adenosyl-L-methionine-dependent methyltransferases"/>
    <property type="match status" value="1"/>
</dbReference>
<dbReference type="EMBL" id="KQ965731">
    <property type="protein sequence ID" value="KXS22255.1"/>
    <property type="molecule type" value="Genomic_DNA"/>
</dbReference>
<sequence>MTLKREQNRNMPIGYETKRHWNKRFQKESHFEWLLEWDHYESLVLPYLTSLGVQKLHSGGASPYRVLHLGCGNSSLGVDFANWAVVYRKRASEVQDQSGNEAPFLVVTNVDFSNVVITNMKERYPPEDFEQHGVQLEWICGDARTLRSLPSDHYDLVIDKSCFDALVCGGREHARKAVRALQRVAKLDAVWVMISYSTNREEYVLKDAGDEDGPQEGDAPSGVDETVEADNPEEEEEETSTEGVNRSWHILGRLPILVEAREDTADNVEADSVDNSVPLAAEDAPQTEKPTEEVTEPRKQGRKKRRGKKKDGPGAGTSAKEPDVYHYAYVWQLRVA</sequence>
<gene>
    <name evidence="6" type="ORF">M427DRAFT_65281</name>
</gene>
<feature type="domain" description="Methyltransferase type 11" evidence="5">
    <location>
        <begin position="105"/>
        <end position="188"/>
    </location>
</feature>
<feature type="compositionally biased region" description="Acidic residues" evidence="4">
    <location>
        <begin position="225"/>
        <end position="240"/>
    </location>
</feature>
<keyword evidence="7" id="KW-1185">Reference proteome</keyword>
<feature type="region of interest" description="Disordered" evidence="4">
    <location>
        <begin position="208"/>
        <end position="245"/>
    </location>
</feature>
<dbReference type="AlphaFoldDB" id="A0A139B0N1"/>
<evidence type="ECO:0000259" key="5">
    <source>
        <dbReference type="Pfam" id="PF08241"/>
    </source>
</evidence>
<evidence type="ECO:0000256" key="3">
    <source>
        <dbReference type="ARBA" id="ARBA00022679"/>
    </source>
</evidence>
<evidence type="ECO:0000256" key="1">
    <source>
        <dbReference type="ARBA" id="ARBA00008361"/>
    </source>
</evidence>
<proteinExistence type="inferred from homology"/>
<dbReference type="GO" id="GO:0008757">
    <property type="term" value="F:S-adenosylmethionine-dependent methyltransferase activity"/>
    <property type="evidence" value="ECO:0007669"/>
    <property type="project" value="InterPro"/>
</dbReference>
<name>A0A139B0N1_GONPJ</name>
<feature type="region of interest" description="Disordered" evidence="4">
    <location>
        <begin position="267"/>
        <end position="323"/>
    </location>
</feature>
<dbReference type="CDD" id="cd02440">
    <property type="entry name" value="AdoMet_MTases"/>
    <property type="match status" value="1"/>
</dbReference>